<accession>A0A395JLP8</accession>
<keyword evidence="7" id="KW-0560">Oxidoreductase</keyword>
<dbReference type="GO" id="GO:0004300">
    <property type="term" value="F:enoyl-CoA hydratase activity"/>
    <property type="evidence" value="ECO:0007669"/>
    <property type="project" value="UniProtKB-EC"/>
</dbReference>
<gene>
    <name evidence="15" type="ORF">DFR28_102193</name>
</gene>
<dbReference type="AlphaFoldDB" id="A0A395JLP8"/>
<dbReference type="InterPro" id="IPR029045">
    <property type="entry name" value="ClpP/crotonase-like_dom_sf"/>
</dbReference>
<dbReference type="FunFam" id="3.90.226.10:FF:000011">
    <property type="entry name" value="Fatty acid oxidation complex subunit alpha"/>
    <property type="match status" value="1"/>
</dbReference>
<name>A0A395JLP8_9GAMM</name>
<evidence type="ECO:0000256" key="4">
    <source>
        <dbReference type="ARBA" id="ARBA00012076"/>
    </source>
</evidence>
<dbReference type="Pfam" id="PF00725">
    <property type="entry name" value="3HCDH"/>
    <property type="match status" value="2"/>
</dbReference>
<evidence type="ECO:0000313" key="16">
    <source>
        <dbReference type="Proteomes" id="UP000253083"/>
    </source>
</evidence>
<dbReference type="GO" id="GO:0006635">
    <property type="term" value="P:fatty acid beta-oxidation"/>
    <property type="evidence" value="ECO:0007669"/>
    <property type="project" value="UniProtKB-UniPathway"/>
</dbReference>
<dbReference type="PANTHER" id="PTHR43612">
    <property type="entry name" value="TRIFUNCTIONAL ENZYME SUBUNIT ALPHA"/>
    <property type="match status" value="1"/>
</dbReference>
<evidence type="ECO:0000256" key="9">
    <source>
        <dbReference type="ARBA" id="ARBA00023098"/>
    </source>
</evidence>
<dbReference type="GO" id="GO:0016509">
    <property type="term" value="F:long-chain (3S)-3-hydroxyacyl-CoA dehydrogenase (NAD+) activity"/>
    <property type="evidence" value="ECO:0007669"/>
    <property type="project" value="TreeGrafter"/>
</dbReference>
<comment type="similarity">
    <text evidence="2">In the central section; belongs to the 3-hydroxyacyl-CoA dehydrogenase family.</text>
</comment>
<dbReference type="NCBIfam" id="NF008363">
    <property type="entry name" value="PRK11154.1"/>
    <property type="match status" value="1"/>
</dbReference>
<dbReference type="Proteomes" id="UP000253083">
    <property type="component" value="Unassembled WGS sequence"/>
</dbReference>
<feature type="domain" description="3-hydroxyacyl-CoA dehydrogenase C-terminal" evidence="13">
    <location>
        <begin position="615"/>
        <end position="699"/>
    </location>
</feature>
<sequence>MSVFNLEKQNDIAIITMNDVTQPQNVLNRAIQTDYEAVFSQLELDTTVQGLIFKSAKPGCFLAGADISMLQGIDSVAQAAESSELLHAMFQRIVDLPFTTVAAIDGVCLGGGLELALAFDYRVASDSKATKIGVPEVQLGILPGGGGTQRLPRLIDLPTALDLLLTGKQLNAKRALNAGLVDSVVPAALLERVAADYVAKRKPRRKQGVINKLMKIGPMRSYVISKARAQALKMTKGHYPAPLKILDVVNRGLGTSLAKGLKIEAQGFAELLMTPVSNQLVNIFFATTELKKDSGVDSAETARDIDHVGVLGAGLMGAGISYVSVAKANHTVRLKDISDDGLAKGISYVGKILDKAVSRRRMKPLDRQATMAKLTGTTDYRGFKNSDVVIEAVFESLELKQKMVADIESLAANKETIFATNTSAIPIDAVAAKAKFPERVVGMHYFSPVEKMPLLEVIKGSKTADWVTATAVELGKQQGKTVIVVNDGPGFYTTRVLVPYNMEAVRLVLEGVSIEEVDAALEDFGMPVGPIKLMDEVGIDVGAHIVTTLNQAFGNRVPLIDGVERVLNDDRQGRKNGRGFYDYSESSKGKRVDETIYQVMQVSNHGRTELSRKDIAERIMLTMLNEAAYCLGEGILRSPRDGDIGAIFGLGFPPFLGGPFRYMDSIGAATIVEKLSALQTEFGKRYTPAPVLLKHAKEGTSFYS</sequence>
<evidence type="ECO:0000256" key="2">
    <source>
        <dbReference type="ARBA" id="ARBA00007005"/>
    </source>
</evidence>
<dbReference type="SUPFAM" id="SSF48179">
    <property type="entry name" value="6-phosphogluconate dehydrogenase C-terminal domain-like"/>
    <property type="match status" value="2"/>
</dbReference>
<dbReference type="OrthoDB" id="5389341at2"/>
<dbReference type="InterPro" id="IPR001753">
    <property type="entry name" value="Enoyl-CoA_hydra/iso"/>
</dbReference>
<keyword evidence="10" id="KW-0456">Lyase</keyword>
<dbReference type="CDD" id="cd06558">
    <property type="entry name" value="crotonase-like"/>
    <property type="match status" value="1"/>
</dbReference>
<protein>
    <recommendedName>
        <fullName evidence="4">enoyl-CoA hydratase</fullName>
        <ecNumber evidence="4">4.2.1.17</ecNumber>
    </recommendedName>
</protein>
<dbReference type="Gene3D" id="3.90.226.10">
    <property type="entry name" value="2-enoyl-CoA Hydratase, Chain A, domain 1"/>
    <property type="match status" value="1"/>
</dbReference>
<evidence type="ECO:0000256" key="11">
    <source>
        <dbReference type="ARBA" id="ARBA00023268"/>
    </source>
</evidence>
<dbReference type="EC" id="4.2.1.17" evidence="4"/>
<feature type="domain" description="3-hydroxyacyl-CoA dehydrogenase C-terminal" evidence="13">
    <location>
        <begin position="490"/>
        <end position="583"/>
    </location>
</feature>
<dbReference type="SUPFAM" id="SSF51735">
    <property type="entry name" value="NAD(P)-binding Rossmann-fold domains"/>
    <property type="match status" value="1"/>
</dbReference>
<comment type="caution">
    <text evidence="15">The sequence shown here is derived from an EMBL/GenBank/DDBJ whole genome shotgun (WGS) entry which is preliminary data.</text>
</comment>
<comment type="similarity">
    <text evidence="3">In the N-terminal section; belongs to the enoyl-CoA hydratase/isomerase family.</text>
</comment>
<evidence type="ECO:0000256" key="6">
    <source>
        <dbReference type="ARBA" id="ARBA00022963"/>
    </source>
</evidence>
<dbReference type="Gene3D" id="3.40.50.720">
    <property type="entry name" value="NAD(P)-binding Rossmann-like Domain"/>
    <property type="match status" value="1"/>
</dbReference>
<dbReference type="InterPro" id="IPR006108">
    <property type="entry name" value="3HC_DH_C"/>
</dbReference>
<dbReference type="FunCoup" id="A0A395JLP8">
    <property type="interactions" value="297"/>
</dbReference>
<comment type="catalytic activity">
    <reaction evidence="12">
        <text>a (3S)-3-hydroxyacyl-CoA + NAD(+) = a 3-oxoacyl-CoA + NADH + H(+)</text>
        <dbReference type="Rhea" id="RHEA:22432"/>
        <dbReference type="ChEBI" id="CHEBI:15378"/>
        <dbReference type="ChEBI" id="CHEBI:57318"/>
        <dbReference type="ChEBI" id="CHEBI:57540"/>
        <dbReference type="ChEBI" id="CHEBI:57945"/>
        <dbReference type="ChEBI" id="CHEBI:90726"/>
        <dbReference type="EC" id="1.1.1.35"/>
    </reaction>
</comment>
<keyword evidence="11" id="KW-0511">Multifunctional enzyme</keyword>
<dbReference type="InParanoid" id="A0A395JLP8"/>
<proteinExistence type="inferred from homology"/>
<dbReference type="Gene3D" id="1.10.1040.50">
    <property type="match status" value="1"/>
</dbReference>
<dbReference type="SUPFAM" id="SSF52096">
    <property type="entry name" value="ClpP/crotonase"/>
    <property type="match status" value="1"/>
</dbReference>
<keyword evidence="16" id="KW-1185">Reference proteome</keyword>
<evidence type="ECO:0000256" key="8">
    <source>
        <dbReference type="ARBA" id="ARBA00023027"/>
    </source>
</evidence>
<evidence type="ECO:0000259" key="13">
    <source>
        <dbReference type="Pfam" id="PF00725"/>
    </source>
</evidence>
<keyword evidence="8" id="KW-0520">NAD</keyword>
<dbReference type="InterPro" id="IPR008927">
    <property type="entry name" value="6-PGluconate_DH-like_C_sf"/>
</dbReference>
<dbReference type="EMBL" id="QNRT01000002">
    <property type="protein sequence ID" value="RBP50777.1"/>
    <property type="molecule type" value="Genomic_DNA"/>
</dbReference>
<evidence type="ECO:0000256" key="7">
    <source>
        <dbReference type="ARBA" id="ARBA00023002"/>
    </source>
</evidence>
<evidence type="ECO:0000256" key="10">
    <source>
        <dbReference type="ARBA" id="ARBA00023239"/>
    </source>
</evidence>
<dbReference type="Pfam" id="PF00378">
    <property type="entry name" value="ECH_1"/>
    <property type="match status" value="1"/>
</dbReference>
<evidence type="ECO:0000256" key="1">
    <source>
        <dbReference type="ARBA" id="ARBA00005005"/>
    </source>
</evidence>
<reference evidence="15 16" key="1">
    <citation type="submission" date="2018-06" db="EMBL/GenBank/DDBJ databases">
        <title>Genomic Encyclopedia of Type Strains, Phase IV (KMG-IV): sequencing the most valuable type-strain genomes for metagenomic binning, comparative biology and taxonomic classification.</title>
        <authorList>
            <person name="Goeker M."/>
        </authorList>
    </citation>
    <scope>NUCLEOTIDE SEQUENCE [LARGE SCALE GENOMIC DNA]</scope>
    <source>
        <strain evidence="15 16">DSM 24032</strain>
    </source>
</reference>
<evidence type="ECO:0000259" key="14">
    <source>
        <dbReference type="Pfam" id="PF02737"/>
    </source>
</evidence>
<evidence type="ECO:0000256" key="3">
    <source>
        <dbReference type="ARBA" id="ARBA00008750"/>
    </source>
</evidence>
<dbReference type="FunFam" id="3.40.50.720:FF:000009">
    <property type="entry name" value="Fatty oxidation complex, alpha subunit"/>
    <property type="match status" value="1"/>
</dbReference>
<dbReference type="UniPathway" id="UPA00659"/>
<dbReference type="InterPro" id="IPR006176">
    <property type="entry name" value="3-OHacyl-CoA_DH_NAD-bd"/>
</dbReference>
<evidence type="ECO:0000313" key="15">
    <source>
        <dbReference type="EMBL" id="RBP50777.1"/>
    </source>
</evidence>
<dbReference type="GO" id="GO:0070403">
    <property type="term" value="F:NAD+ binding"/>
    <property type="evidence" value="ECO:0007669"/>
    <property type="project" value="InterPro"/>
</dbReference>
<organism evidence="15 16">
    <name type="scientific">Arenicella xantha</name>
    <dbReference type="NCBI Taxonomy" id="644221"/>
    <lineage>
        <taxon>Bacteria</taxon>
        <taxon>Pseudomonadati</taxon>
        <taxon>Pseudomonadota</taxon>
        <taxon>Gammaproteobacteria</taxon>
        <taxon>Arenicellales</taxon>
        <taxon>Arenicellaceae</taxon>
        <taxon>Arenicella</taxon>
    </lineage>
</organism>
<keyword evidence="5" id="KW-0276">Fatty acid metabolism</keyword>
<evidence type="ECO:0000256" key="12">
    <source>
        <dbReference type="ARBA" id="ARBA00049556"/>
    </source>
</evidence>
<dbReference type="Pfam" id="PF02737">
    <property type="entry name" value="3HCDH_N"/>
    <property type="match status" value="1"/>
</dbReference>
<dbReference type="InterPro" id="IPR036291">
    <property type="entry name" value="NAD(P)-bd_dom_sf"/>
</dbReference>
<keyword evidence="6" id="KW-0442">Lipid degradation</keyword>
<comment type="pathway">
    <text evidence="1">Lipid metabolism; fatty acid beta-oxidation.</text>
</comment>
<feature type="domain" description="3-hydroxyacyl-CoA dehydrogenase NAD binding" evidence="14">
    <location>
        <begin position="307"/>
        <end position="487"/>
    </location>
</feature>
<keyword evidence="9" id="KW-0443">Lipid metabolism</keyword>
<evidence type="ECO:0000256" key="5">
    <source>
        <dbReference type="ARBA" id="ARBA00022832"/>
    </source>
</evidence>
<dbReference type="InterPro" id="IPR050136">
    <property type="entry name" value="FA_oxidation_alpha_subunit"/>
</dbReference>
<dbReference type="PANTHER" id="PTHR43612:SF3">
    <property type="entry name" value="TRIFUNCTIONAL ENZYME SUBUNIT ALPHA, MITOCHONDRIAL"/>
    <property type="match status" value="1"/>
</dbReference>